<comment type="caution">
    <text evidence="3">The sequence shown here is derived from an EMBL/GenBank/DDBJ whole genome shotgun (WGS) entry which is preliminary data.</text>
</comment>
<keyword evidence="5" id="KW-1185">Reference proteome</keyword>
<dbReference type="Proteomes" id="UP000474718">
    <property type="component" value="Unassembled WGS sequence"/>
</dbReference>
<keyword evidence="1" id="KW-0812">Transmembrane</keyword>
<dbReference type="AlphaFoldDB" id="A0AAQ1RWH6"/>
<organism evidence="3 4">
    <name type="scientific">Bittarella massiliensis</name>
    <name type="common">ex Durand et al. 2017</name>
    <dbReference type="NCBI Taxonomy" id="1720313"/>
    <lineage>
        <taxon>Bacteria</taxon>
        <taxon>Bacillati</taxon>
        <taxon>Bacillota</taxon>
        <taxon>Clostridia</taxon>
        <taxon>Eubacteriales</taxon>
        <taxon>Oscillospiraceae</taxon>
        <taxon>Bittarella (ex Durand et al. 2017)</taxon>
    </lineage>
</organism>
<evidence type="ECO:0000313" key="3">
    <source>
        <dbReference type="EMBL" id="SHG32243.1"/>
    </source>
</evidence>
<dbReference type="EMBL" id="WWVX01000008">
    <property type="protein sequence ID" value="MZL70397.1"/>
    <property type="molecule type" value="Genomic_DNA"/>
</dbReference>
<reference evidence="4" key="2">
    <citation type="submission" date="2016-11" db="EMBL/GenBank/DDBJ databases">
        <authorList>
            <person name="Jaros S."/>
            <person name="Januszkiewicz K."/>
            <person name="Wedrychowicz H."/>
        </authorList>
    </citation>
    <scope>NUCLEOTIDE SEQUENCE [LARGE SCALE GENOMIC DNA]</scope>
    <source>
        <strain evidence="4">DSM 4029</strain>
    </source>
</reference>
<feature type="transmembrane region" description="Helical" evidence="1">
    <location>
        <begin position="48"/>
        <end position="72"/>
    </location>
</feature>
<accession>A0AAQ1RWH6</accession>
<feature type="transmembrane region" description="Helical" evidence="1">
    <location>
        <begin position="78"/>
        <end position="97"/>
    </location>
</feature>
<gene>
    <name evidence="2" type="ORF">GT747_11595</name>
    <name evidence="3" type="ORF">SAMN05444424_2106</name>
</gene>
<evidence type="ECO:0000313" key="2">
    <source>
        <dbReference type="EMBL" id="MZL70397.1"/>
    </source>
</evidence>
<reference evidence="2 5" key="3">
    <citation type="journal article" date="2019" name="Nat. Med.">
        <title>A library of human gut bacterial isolates paired with longitudinal multiomics data enables mechanistic microbiome research.</title>
        <authorList>
            <person name="Poyet M."/>
            <person name="Groussin M."/>
            <person name="Gibbons S.M."/>
            <person name="Avila-Pacheco J."/>
            <person name="Jiang X."/>
            <person name="Kearney S.M."/>
            <person name="Perrotta A.R."/>
            <person name="Berdy B."/>
            <person name="Zhao S."/>
            <person name="Lieberman T.D."/>
            <person name="Swanson P.K."/>
            <person name="Smith M."/>
            <person name="Roesemann S."/>
            <person name="Alexander J.E."/>
            <person name="Rich S.A."/>
            <person name="Livny J."/>
            <person name="Vlamakis H."/>
            <person name="Clish C."/>
            <person name="Bullock K."/>
            <person name="Deik A."/>
            <person name="Scott J."/>
            <person name="Pierce K.A."/>
            <person name="Xavier R.J."/>
            <person name="Alm E.J."/>
        </authorList>
    </citation>
    <scope>NUCLEOTIDE SEQUENCE [LARGE SCALE GENOMIC DNA]</scope>
    <source>
        <strain evidence="2 5">BIOML-A2</strain>
    </source>
</reference>
<keyword evidence="1" id="KW-1133">Transmembrane helix</keyword>
<evidence type="ECO:0000313" key="4">
    <source>
        <dbReference type="Proteomes" id="UP000184089"/>
    </source>
</evidence>
<name>A0AAQ1RWH6_9FIRM</name>
<proteinExistence type="predicted"/>
<keyword evidence="1" id="KW-0472">Membrane</keyword>
<sequence>MSQWPDVSQLSQAQREELDAICRRWEEVYPRLLAAEQARERLERRTHFWHWTPVLYALLLCLGAGFFLFLLFPGWGRYVFWGRSCLCAAATLAGFLLTKRWKRLCGRYWSAYRTCVQLSDRLYQICPLPDGKSPLQPLPGEKNL</sequence>
<dbReference type="RefSeq" id="WP_021658766.1">
    <property type="nucleotide sequence ID" value="NZ_FQVY01000003.1"/>
</dbReference>
<protein>
    <submittedName>
        <fullName evidence="3">Uncharacterized protein</fullName>
    </submittedName>
</protein>
<reference evidence="3" key="1">
    <citation type="submission" date="2016-11" db="EMBL/GenBank/DDBJ databases">
        <authorList>
            <person name="Varghese N."/>
            <person name="Submissions S."/>
        </authorList>
    </citation>
    <scope>NUCLEOTIDE SEQUENCE</scope>
    <source>
        <strain evidence="3">DSM 4029</strain>
    </source>
</reference>
<dbReference type="EMBL" id="FQVY01000003">
    <property type="protein sequence ID" value="SHG32243.1"/>
    <property type="molecule type" value="Genomic_DNA"/>
</dbReference>
<dbReference type="Proteomes" id="UP000184089">
    <property type="component" value="Unassembled WGS sequence"/>
</dbReference>
<evidence type="ECO:0000313" key="5">
    <source>
        <dbReference type="Proteomes" id="UP000474718"/>
    </source>
</evidence>
<evidence type="ECO:0000256" key="1">
    <source>
        <dbReference type="SAM" id="Phobius"/>
    </source>
</evidence>